<proteinExistence type="predicted"/>
<dbReference type="InterPro" id="IPR002937">
    <property type="entry name" value="Amino_oxidase"/>
</dbReference>
<sequence>MKIGIIGGGPSGLSLARLLADRPGISVTVLEANARLGGNSRTAKLNGTLVEFGTATVGLNSWTLQRWMRQEGIDLIPLAEQNFDGRPLIDYVKSGSGPALALQVPYYLFERYRLMVALSLPNKPHWAVEEAAQPIQAWLQRRKLHKIELFMHRYLTGLGYGFVNQTSTVQALRWVDAGLLATGLLNQEQIPAQGWATFWTRLSRRFHVRLASQVSHIARDGRQCVVTTDAGDRHVFDQIVCAIPIDDFARMTLPTANERAVADSIAWQGIATTLIAATDWFADAWVSSFSSDLLPGATPGRMLSARLEGHDRNIGGFFYMASQTIGGYEVEDLQDMLHGEVRRHGGTIARILETKTFKHFPRYAPDAIRDGLLTRMEQMQGESRTWYTGAAFSHDAVPSILRFNHRLARTIAPRRFLRRRTAEDWDTSAWPATTPG</sequence>
<accession>A0ABV7L815</accession>
<evidence type="ECO:0000313" key="3">
    <source>
        <dbReference type="Proteomes" id="UP001595528"/>
    </source>
</evidence>
<feature type="domain" description="Amine oxidase" evidence="1">
    <location>
        <begin position="11"/>
        <end position="252"/>
    </location>
</feature>
<organism evidence="2 3">
    <name type="scientific">Marinibaculum pumilum</name>
    <dbReference type="NCBI Taxonomy" id="1766165"/>
    <lineage>
        <taxon>Bacteria</taxon>
        <taxon>Pseudomonadati</taxon>
        <taxon>Pseudomonadota</taxon>
        <taxon>Alphaproteobacteria</taxon>
        <taxon>Rhodospirillales</taxon>
        <taxon>Rhodospirillaceae</taxon>
        <taxon>Marinibaculum</taxon>
    </lineage>
</organism>
<evidence type="ECO:0000313" key="2">
    <source>
        <dbReference type="EMBL" id="MFC3230770.1"/>
    </source>
</evidence>
<protein>
    <submittedName>
        <fullName evidence="2">FAD-dependent oxidoreductase</fullName>
    </submittedName>
</protein>
<comment type="caution">
    <text evidence="2">The sequence shown here is derived from an EMBL/GenBank/DDBJ whole genome shotgun (WGS) entry which is preliminary data.</text>
</comment>
<dbReference type="SUPFAM" id="SSF51905">
    <property type="entry name" value="FAD/NAD(P)-binding domain"/>
    <property type="match status" value="1"/>
</dbReference>
<dbReference type="InterPro" id="IPR036188">
    <property type="entry name" value="FAD/NAD-bd_sf"/>
</dbReference>
<dbReference type="EMBL" id="JBHRTR010000048">
    <property type="protein sequence ID" value="MFC3230770.1"/>
    <property type="molecule type" value="Genomic_DNA"/>
</dbReference>
<gene>
    <name evidence="2" type="ORF">ACFOGJ_26220</name>
</gene>
<dbReference type="PANTHER" id="PTHR42923">
    <property type="entry name" value="PROTOPORPHYRINOGEN OXIDASE"/>
    <property type="match status" value="1"/>
</dbReference>
<evidence type="ECO:0000259" key="1">
    <source>
        <dbReference type="Pfam" id="PF01593"/>
    </source>
</evidence>
<reference evidence="3" key="1">
    <citation type="journal article" date="2019" name="Int. J. Syst. Evol. Microbiol.">
        <title>The Global Catalogue of Microorganisms (GCM) 10K type strain sequencing project: providing services to taxonomists for standard genome sequencing and annotation.</title>
        <authorList>
            <consortium name="The Broad Institute Genomics Platform"/>
            <consortium name="The Broad Institute Genome Sequencing Center for Infectious Disease"/>
            <person name="Wu L."/>
            <person name="Ma J."/>
        </authorList>
    </citation>
    <scope>NUCLEOTIDE SEQUENCE [LARGE SCALE GENOMIC DNA]</scope>
    <source>
        <strain evidence="3">KCTC 42964</strain>
    </source>
</reference>
<dbReference type="Proteomes" id="UP001595528">
    <property type="component" value="Unassembled WGS sequence"/>
</dbReference>
<name>A0ABV7L815_9PROT</name>
<dbReference type="Gene3D" id="3.30.70.1990">
    <property type="match status" value="1"/>
</dbReference>
<keyword evidence="3" id="KW-1185">Reference proteome</keyword>
<dbReference type="Gene3D" id="3.50.50.60">
    <property type="entry name" value="FAD/NAD(P)-binding domain"/>
    <property type="match status" value="1"/>
</dbReference>
<dbReference type="RefSeq" id="WP_379906215.1">
    <property type="nucleotide sequence ID" value="NZ_JBHRTR010000048.1"/>
</dbReference>
<dbReference type="Gene3D" id="1.10.405.20">
    <property type="match status" value="1"/>
</dbReference>
<dbReference type="Pfam" id="PF01593">
    <property type="entry name" value="Amino_oxidase"/>
    <property type="match status" value="1"/>
</dbReference>
<dbReference type="InterPro" id="IPR050464">
    <property type="entry name" value="Zeta_carotene_desat/Oxidored"/>
</dbReference>